<evidence type="ECO:0000256" key="1">
    <source>
        <dbReference type="SAM" id="MobiDB-lite"/>
    </source>
</evidence>
<evidence type="ECO:0008006" key="5">
    <source>
        <dbReference type="Google" id="ProtNLM"/>
    </source>
</evidence>
<feature type="transmembrane region" description="Helical" evidence="2">
    <location>
        <begin position="59"/>
        <end position="82"/>
    </location>
</feature>
<feature type="region of interest" description="Disordered" evidence="1">
    <location>
        <begin position="96"/>
        <end position="124"/>
    </location>
</feature>
<keyword evidence="2" id="KW-1133">Transmembrane helix</keyword>
<accession>A0ABR2KT48</accession>
<dbReference type="Proteomes" id="UP001470230">
    <property type="component" value="Unassembled WGS sequence"/>
</dbReference>
<feature type="compositionally biased region" description="Polar residues" evidence="1">
    <location>
        <begin position="102"/>
        <end position="124"/>
    </location>
</feature>
<keyword evidence="2" id="KW-0812">Transmembrane</keyword>
<evidence type="ECO:0000256" key="2">
    <source>
        <dbReference type="SAM" id="Phobius"/>
    </source>
</evidence>
<organism evidence="3 4">
    <name type="scientific">Tritrichomonas musculus</name>
    <dbReference type="NCBI Taxonomy" id="1915356"/>
    <lineage>
        <taxon>Eukaryota</taxon>
        <taxon>Metamonada</taxon>
        <taxon>Parabasalia</taxon>
        <taxon>Tritrichomonadida</taxon>
        <taxon>Tritrichomonadidae</taxon>
        <taxon>Tritrichomonas</taxon>
    </lineage>
</organism>
<reference evidence="3 4" key="1">
    <citation type="submission" date="2024-04" db="EMBL/GenBank/DDBJ databases">
        <title>Tritrichomonas musculus Genome.</title>
        <authorList>
            <person name="Alves-Ferreira E."/>
            <person name="Grigg M."/>
            <person name="Lorenzi H."/>
            <person name="Galac M."/>
        </authorList>
    </citation>
    <scope>NUCLEOTIDE SEQUENCE [LARGE SCALE GENOMIC DNA]</scope>
    <source>
        <strain evidence="3 4">EAF2021</strain>
    </source>
</reference>
<gene>
    <name evidence="3" type="ORF">M9Y10_022434</name>
</gene>
<dbReference type="EMBL" id="JAPFFF010000003">
    <property type="protein sequence ID" value="KAK8894003.1"/>
    <property type="molecule type" value="Genomic_DNA"/>
</dbReference>
<keyword evidence="4" id="KW-1185">Reference proteome</keyword>
<sequence>MKNKLQCLEGEKICNQGINFFKRYHFISSNNYLDSESTNLFTNSPSPTFTIKNTKQYKILITSIIILLLVFIFTILTILWICMNRRVKANEYQHPDDDLDQINLSNSDDPGITKSNNLNAQSYY</sequence>
<keyword evidence="2" id="KW-0472">Membrane</keyword>
<evidence type="ECO:0000313" key="4">
    <source>
        <dbReference type="Proteomes" id="UP001470230"/>
    </source>
</evidence>
<evidence type="ECO:0000313" key="3">
    <source>
        <dbReference type="EMBL" id="KAK8894003.1"/>
    </source>
</evidence>
<comment type="caution">
    <text evidence="3">The sequence shown here is derived from an EMBL/GenBank/DDBJ whole genome shotgun (WGS) entry which is preliminary data.</text>
</comment>
<protein>
    <recommendedName>
        <fullName evidence="5">PIR Superfamily Protein</fullName>
    </recommendedName>
</protein>
<proteinExistence type="predicted"/>
<name>A0ABR2KT48_9EUKA</name>